<dbReference type="RefSeq" id="WP_173165144.1">
    <property type="nucleotide sequence ID" value="NZ_CP053716.1"/>
</dbReference>
<comment type="similarity">
    <text evidence="6">Belongs to the RuvA family.</text>
</comment>
<gene>
    <name evidence="6 8" type="primary">ruvA</name>
    <name evidence="8" type="ORF">HLV38_06195</name>
</gene>
<evidence type="ECO:0000313" key="8">
    <source>
        <dbReference type="EMBL" id="QKF07741.1"/>
    </source>
</evidence>
<evidence type="ECO:0000313" key="9">
    <source>
        <dbReference type="Proteomes" id="UP000503297"/>
    </source>
</evidence>
<dbReference type="GO" id="GO:0005524">
    <property type="term" value="F:ATP binding"/>
    <property type="evidence" value="ECO:0007669"/>
    <property type="project" value="InterPro"/>
</dbReference>
<name>A0A6M8J3L4_9ACTN</name>
<dbReference type="NCBIfam" id="TIGR00084">
    <property type="entry name" value="ruvA"/>
    <property type="match status" value="1"/>
</dbReference>
<accession>A0A6M8J3L4</accession>
<evidence type="ECO:0000259" key="7">
    <source>
        <dbReference type="SMART" id="SM00278"/>
    </source>
</evidence>
<dbReference type="SMART" id="SM00278">
    <property type="entry name" value="HhH1"/>
    <property type="match status" value="2"/>
</dbReference>
<proteinExistence type="inferred from homology"/>
<feature type="region of interest" description="Domain I" evidence="6">
    <location>
        <begin position="1"/>
        <end position="64"/>
    </location>
</feature>
<dbReference type="GO" id="GO:0000400">
    <property type="term" value="F:four-way junction DNA binding"/>
    <property type="evidence" value="ECO:0007669"/>
    <property type="project" value="UniProtKB-UniRule"/>
</dbReference>
<comment type="domain">
    <text evidence="6">Has three domains with a flexible linker between the domains II and III and assumes an 'L' shape. Domain III is highly mobile and contacts RuvB.</text>
</comment>
<dbReference type="SUPFAM" id="SSF47781">
    <property type="entry name" value="RuvA domain 2-like"/>
    <property type="match status" value="1"/>
</dbReference>
<comment type="subcellular location">
    <subcellularLocation>
        <location evidence="6">Cytoplasm</location>
    </subcellularLocation>
</comment>
<evidence type="ECO:0000256" key="2">
    <source>
        <dbReference type="ARBA" id="ARBA00022763"/>
    </source>
</evidence>
<dbReference type="InterPro" id="IPR003583">
    <property type="entry name" value="Hlx-hairpin-Hlx_DNA-bd_motif"/>
</dbReference>
<dbReference type="InterPro" id="IPR000085">
    <property type="entry name" value="RuvA"/>
</dbReference>
<dbReference type="SUPFAM" id="SSF50249">
    <property type="entry name" value="Nucleic acid-binding proteins"/>
    <property type="match status" value="1"/>
</dbReference>
<keyword evidence="5 6" id="KW-0234">DNA repair</keyword>
<comment type="function">
    <text evidence="6">The RuvA-RuvB-RuvC complex processes Holliday junction (HJ) DNA during genetic recombination and DNA repair, while the RuvA-RuvB complex plays an important role in the rescue of blocked DNA replication forks via replication fork reversal (RFR). RuvA specifically binds to HJ cruciform DNA, conferring on it an open structure. The RuvB hexamer acts as an ATP-dependent pump, pulling dsDNA into and through the RuvAB complex. HJ branch migration allows RuvC to scan DNA until it finds its consensus sequence, where it cleaves and resolves the cruciform DNA.</text>
</comment>
<dbReference type="InterPro" id="IPR012340">
    <property type="entry name" value="NA-bd_OB-fold"/>
</dbReference>
<evidence type="ECO:0000256" key="5">
    <source>
        <dbReference type="ARBA" id="ARBA00023204"/>
    </source>
</evidence>
<keyword evidence="3 6" id="KW-0238">DNA-binding</keyword>
<keyword evidence="4 6" id="KW-0233">DNA recombination</keyword>
<feature type="domain" description="Helix-hairpin-helix DNA-binding motif class 1" evidence="7">
    <location>
        <begin position="108"/>
        <end position="127"/>
    </location>
</feature>
<reference evidence="9" key="1">
    <citation type="submission" date="2020-05" db="EMBL/GenBank/DDBJ databases">
        <title>Novel species in genus Nocardioides.</title>
        <authorList>
            <person name="Zhang G."/>
        </authorList>
    </citation>
    <scope>NUCLEOTIDE SEQUENCE [LARGE SCALE GENOMIC DNA]</scope>
    <source>
        <strain evidence="9">zg-1050</strain>
    </source>
</reference>
<comment type="subunit">
    <text evidence="6">Homotetramer. Forms an RuvA(8)-RuvB(12)-Holliday junction (HJ) complex. HJ DNA is sandwiched between 2 RuvA tetramers; dsDNA enters through RuvA and exits via RuvB. An RuvB hexamer assembles on each DNA strand where it exits the tetramer. Each RuvB hexamer is contacted by two RuvA subunits (via domain III) on 2 adjacent RuvB subunits; this complex drives branch migration. In the full resolvosome a probable DNA-RuvA(4)-RuvB(12)-RuvC(2) complex forms which resolves the HJ.</text>
</comment>
<dbReference type="GO" id="GO:0006281">
    <property type="term" value="P:DNA repair"/>
    <property type="evidence" value="ECO:0007669"/>
    <property type="project" value="UniProtKB-UniRule"/>
</dbReference>
<organism evidence="8 9">
    <name type="scientific">Berryella wangjianweii</name>
    <dbReference type="NCBI Taxonomy" id="2734634"/>
    <lineage>
        <taxon>Bacteria</taxon>
        <taxon>Bacillati</taxon>
        <taxon>Actinomycetota</taxon>
        <taxon>Coriobacteriia</taxon>
        <taxon>Eggerthellales</taxon>
        <taxon>Eggerthellaceae</taxon>
        <taxon>Berryella</taxon>
    </lineage>
</organism>
<dbReference type="Gene3D" id="2.40.50.140">
    <property type="entry name" value="Nucleic acid-binding proteins"/>
    <property type="match status" value="1"/>
</dbReference>
<dbReference type="Pfam" id="PF14520">
    <property type="entry name" value="HHH_5"/>
    <property type="match status" value="1"/>
</dbReference>
<comment type="caution">
    <text evidence="6">Lacks conserved residue(s) required for the propagation of feature annotation.</text>
</comment>
<dbReference type="GO" id="GO:0006310">
    <property type="term" value="P:DNA recombination"/>
    <property type="evidence" value="ECO:0007669"/>
    <property type="project" value="UniProtKB-UniRule"/>
</dbReference>
<evidence type="ECO:0000256" key="3">
    <source>
        <dbReference type="ARBA" id="ARBA00023125"/>
    </source>
</evidence>
<sequence>MIAFLNGCVAAKRTASALIDVNGVGYEVGMSARSLALLPQAPQQVLVHTHLQVRDDSWQLFGFMDSDEKECFERLITVSGVGAKVALAALSTYSPAQLAHHVAQQDVAAIQRIPGVGKKGASRIVLELKGSLVASDDDEAATVPAAPDSSHALATEALLSMGFTSAECELALKGAPEEAAEAALIQYALKRLGTDGA</sequence>
<dbReference type="GO" id="GO:0009378">
    <property type="term" value="F:four-way junction helicase activity"/>
    <property type="evidence" value="ECO:0007669"/>
    <property type="project" value="InterPro"/>
</dbReference>
<dbReference type="EMBL" id="CP053716">
    <property type="protein sequence ID" value="QKF07741.1"/>
    <property type="molecule type" value="Genomic_DNA"/>
</dbReference>
<keyword evidence="1 6" id="KW-0963">Cytoplasm</keyword>
<protein>
    <recommendedName>
        <fullName evidence="6">Holliday junction branch migration complex subunit RuvA</fullName>
    </recommendedName>
</protein>
<keyword evidence="2 6" id="KW-0227">DNA damage</keyword>
<dbReference type="Gene3D" id="1.10.150.20">
    <property type="entry name" value="5' to 3' exonuclease, C-terminal subdomain"/>
    <property type="match status" value="1"/>
</dbReference>
<keyword evidence="9" id="KW-1185">Reference proteome</keyword>
<feature type="domain" description="Helix-hairpin-helix DNA-binding motif class 1" evidence="7">
    <location>
        <begin position="73"/>
        <end position="92"/>
    </location>
</feature>
<feature type="region of interest" description="Domain III" evidence="6">
    <location>
        <begin position="150"/>
        <end position="197"/>
    </location>
</feature>
<dbReference type="AlphaFoldDB" id="A0A6M8J3L4"/>
<dbReference type="Pfam" id="PF01330">
    <property type="entry name" value="RuvA_N"/>
    <property type="match status" value="1"/>
</dbReference>
<evidence type="ECO:0000256" key="1">
    <source>
        <dbReference type="ARBA" id="ARBA00022490"/>
    </source>
</evidence>
<dbReference type="InterPro" id="IPR013849">
    <property type="entry name" value="DNA_helicase_Holl-junc_RuvA_I"/>
</dbReference>
<dbReference type="Proteomes" id="UP000503297">
    <property type="component" value="Chromosome"/>
</dbReference>
<evidence type="ECO:0000256" key="4">
    <source>
        <dbReference type="ARBA" id="ARBA00023172"/>
    </source>
</evidence>
<dbReference type="GO" id="GO:0005737">
    <property type="term" value="C:cytoplasm"/>
    <property type="evidence" value="ECO:0007669"/>
    <property type="project" value="UniProtKB-SubCell"/>
</dbReference>
<dbReference type="InterPro" id="IPR010994">
    <property type="entry name" value="RuvA_2-like"/>
</dbReference>
<evidence type="ECO:0000256" key="6">
    <source>
        <dbReference type="HAMAP-Rule" id="MF_00031"/>
    </source>
</evidence>
<dbReference type="GO" id="GO:0048476">
    <property type="term" value="C:Holliday junction resolvase complex"/>
    <property type="evidence" value="ECO:0007669"/>
    <property type="project" value="UniProtKB-UniRule"/>
</dbReference>
<dbReference type="HAMAP" id="MF_00031">
    <property type="entry name" value="DNA_HJ_migration_RuvA"/>
    <property type="match status" value="1"/>
</dbReference>
<dbReference type="KEGG" id="bwa:HLV38_06195"/>